<reference evidence="7" key="1">
    <citation type="journal article" date="2021" name="PeerJ">
        <title>Extensive microbial diversity within the chicken gut microbiome revealed by metagenomics and culture.</title>
        <authorList>
            <person name="Gilroy R."/>
            <person name="Ravi A."/>
            <person name="Getino M."/>
            <person name="Pursley I."/>
            <person name="Horton D.L."/>
            <person name="Alikhan N.F."/>
            <person name="Baker D."/>
            <person name="Gharbi K."/>
            <person name="Hall N."/>
            <person name="Watson M."/>
            <person name="Adriaenssens E.M."/>
            <person name="Foster-Nyarko E."/>
            <person name="Jarju S."/>
            <person name="Secka A."/>
            <person name="Antonio M."/>
            <person name="Oren A."/>
            <person name="Chaudhuri R.R."/>
            <person name="La Ragione R."/>
            <person name="Hildebrand F."/>
            <person name="Pallen M.J."/>
        </authorList>
    </citation>
    <scope>NUCLEOTIDE SEQUENCE</scope>
    <source>
        <strain evidence="7">ChiHcolR34-3080</strain>
    </source>
</reference>
<dbReference type="InterPro" id="IPR001851">
    <property type="entry name" value="ABC_transp_permease"/>
</dbReference>
<evidence type="ECO:0000256" key="6">
    <source>
        <dbReference type="SAM" id="Phobius"/>
    </source>
</evidence>
<name>A0A9D1TW54_9FIRM</name>
<accession>A0A9D1TW54</accession>
<feature type="transmembrane region" description="Helical" evidence="6">
    <location>
        <begin position="129"/>
        <end position="148"/>
    </location>
</feature>
<evidence type="ECO:0000313" key="8">
    <source>
        <dbReference type="Proteomes" id="UP000823933"/>
    </source>
</evidence>
<keyword evidence="3 6" id="KW-0812">Transmembrane</keyword>
<dbReference type="EMBL" id="DXHQ01000002">
    <property type="protein sequence ID" value="HIW07789.1"/>
    <property type="molecule type" value="Genomic_DNA"/>
</dbReference>
<evidence type="ECO:0000256" key="4">
    <source>
        <dbReference type="ARBA" id="ARBA00022989"/>
    </source>
</evidence>
<proteinExistence type="predicted"/>
<dbReference type="Proteomes" id="UP000823933">
    <property type="component" value="Unassembled WGS sequence"/>
</dbReference>
<evidence type="ECO:0000256" key="3">
    <source>
        <dbReference type="ARBA" id="ARBA00022692"/>
    </source>
</evidence>
<feature type="transmembrane region" description="Helical" evidence="6">
    <location>
        <begin position="168"/>
        <end position="189"/>
    </location>
</feature>
<evidence type="ECO:0000313" key="7">
    <source>
        <dbReference type="EMBL" id="HIW07789.1"/>
    </source>
</evidence>
<dbReference type="AlphaFoldDB" id="A0A9D1TW54"/>
<evidence type="ECO:0000256" key="1">
    <source>
        <dbReference type="ARBA" id="ARBA00004651"/>
    </source>
</evidence>
<keyword evidence="2" id="KW-1003">Cell membrane</keyword>
<dbReference type="GO" id="GO:0005886">
    <property type="term" value="C:plasma membrane"/>
    <property type="evidence" value="ECO:0007669"/>
    <property type="project" value="UniProtKB-SubCell"/>
</dbReference>
<feature type="transmembrane region" description="Helical" evidence="6">
    <location>
        <begin position="201"/>
        <end position="227"/>
    </location>
</feature>
<evidence type="ECO:0000256" key="5">
    <source>
        <dbReference type="ARBA" id="ARBA00023136"/>
    </source>
</evidence>
<reference evidence="7" key="2">
    <citation type="submission" date="2021-04" db="EMBL/GenBank/DDBJ databases">
        <authorList>
            <person name="Gilroy R."/>
        </authorList>
    </citation>
    <scope>NUCLEOTIDE SEQUENCE</scope>
    <source>
        <strain evidence="7">ChiHcolR34-3080</strain>
    </source>
</reference>
<keyword evidence="4 6" id="KW-1133">Transmembrane helix</keyword>
<comment type="subcellular location">
    <subcellularLocation>
        <location evidence="1">Cell membrane</location>
        <topology evidence="1">Multi-pass membrane protein</topology>
    </subcellularLocation>
</comment>
<evidence type="ECO:0000256" key="2">
    <source>
        <dbReference type="ARBA" id="ARBA00022475"/>
    </source>
</evidence>
<feature type="transmembrane region" description="Helical" evidence="6">
    <location>
        <begin position="14"/>
        <end position="35"/>
    </location>
</feature>
<comment type="caution">
    <text evidence="7">The sequence shown here is derived from an EMBL/GenBank/DDBJ whole genome shotgun (WGS) entry which is preliminary data.</text>
</comment>
<dbReference type="GO" id="GO:0022857">
    <property type="term" value="F:transmembrane transporter activity"/>
    <property type="evidence" value="ECO:0007669"/>
    <property type="project" value="InterPro"/>
</dbReference>
<dbReference type="Pfam" id="PF02653">
    <property type="entry name" value="BPD_transp_2"/>
    <property type="match status" value="1"/>
</dbReference>
<protein>
    <submittedName>
        <fullName evidence="7">ABC transporter permease</fullName>
    </submittedName>
</protein>
<feature type="transmembrane region" description="Helical" evidence="6">
    <location>
        <begin position="268"/>
        <end position="291"/>
    </location>
</feature>
<sequence>MKQSNQIVRALKSVAIALALPVAMFVIMEALAFFTQGEHIIKSSLDIKNLIRSSGISAAIAFAWSMNLTSGRMDLSLGAQRVAATICGGFAATALGLGGIWILVFAILFGVLFGGLVGTVFVTLRIPPMVLGIGMACILECVGFALSGGAGFKMVTAAGSAALSDVNFTIAVVAAMLVAMLLLMTYTTFGYRFRAVRGSQFIAANAGVNVFANVAVCYAVAGLLVGVSGVLDAAFAGSMAATMGLTSNGSVMANMFPMMIGCNFLSRYINQAVGVVSASVAIRIFAMGLLVFNISDAVSSCINMALFIAFLIWQANSYRIAQYKHDRERIAQAQAMKKARAAA</sequence>
<organism evidence="7 8">
    <name type="scientific">Candidatus Faecalibacterium intestinigallinarum</name>
    <dbReference type="NCBI Taxonomy" id="2838581"/>
    <lineage>
        <taxon>Bacteria</taxon>
        <taxon>Bacillati</taxon>
        <taxon>Bacillota</taxon>
        <taxon>Clostridia</taxon>
        <taxon>Eubacteriales</taxon>
        <taxon>Oscillospiraceae</taxon>
        <taxon>Faecalibacterium</taxon>
    </lineage>
</organism>
<keyword evidence="5 6" id="KW-0472">Membrane</keyword>
<dbReference type="PANTHER" id="PTHR32196:SF69">
    <property type="entry name" value="BRANCHED-CHAIN AMINO ACID TRANSPORT SYSTEM, PERMEASE PROTEIN"/>
    <property type="match status" value="1"/>
</dbReference>
<feature type="transmembrane region" description="Helical" evidence="6">
    <location>
        <begin position="233"/>
        <end position="256"/>
    </location>
</feature>
<dbReference type="PANTHER" id="PTHR32196">
    <property type="entry name" value="ABC TRANSPORTER PERMEASE PROTEIN YPHD-RELATED-RELATED"/>
    <property type="match status" value="1"/>
</dbReference>
<gene>
    <name evidence="7" type="ORF">H9890_00085</name>
</gene>
<feature type="transmembrane region" description="Helical" evidence="6">
    <location>
        <begin position="297"/>
        <end position="315"/>
    </location>
</feature>
<feature type="transmembrane region" description="Helical" evidence="6">
    <location>
        <begin position="100"/>
        <end position="122"/>
    </location>
</feature>